<feature type="compositionally biased region" description="Acidic residues" evidence="1">
    <location>
        <begin position="138"/>
        <end position="152"/>
    </location>
</feature>
<evidence type="ECO:0000256" key="2">
    <source>
        <dbReference type="SAM" id="Phobius"/>
    </source>
</evidence>
<proteinExistence type="predicted"/>
<keyword evidence="2" id="KW-1133">Transmembrane helix</keyword>
<protein>
    <recommendedName>
        <fullName evidence="5">Viral beta C/D like family protein</fullName>
    </recommendedName>
</protein>
<keyword evidence="2" id="KW-0472">Membrane</keyword>
<evidence type="ECO:0008006" key="5">
    <source>
        <dbReference type="Google" id="ProtNLM"/>
    </source>
</evidence>
<feature type="transmembrane region" description="Helical" evidence="2">
    <location>
        <begin position="72"/>
        <end position="94"/>
    </location>
</feature>
<keyword evidence="2" id="KW-0812">Transmembrane</keyword>
<gene>
    <name evidence="3" type="ORF">HMPREF0661_03810</name>
</gene>
<dbReference type="Proteomes" id="UP000029578">
    <property type="component" value="Unassembled WGS sequence"/>
</dbReference>
<evidence type="ECO:0000313" key="3">
    <source>
        <dbReference type="EMBL" id="KGF51159.1"/>
    </source>
</evidence>
<evidence type="ECO:0000256" key="1">
    <source>
        <dbReference type="SAM" id="MobiDB-lite"/>
    </source>
</evidence>
<dbReference type="RefSeq" id="WP_036863226.1">
    <property type="nucleotide sequence ID" value="NZ_JRNS01000229.1"/>
</dbReference>
<reference evidence="3 4" key="1">
    <citation type="submission" date="2014-07" db="EMBL/GenBank/DDBJ databases">
        <authorList>
            <person name="McCorrison J."/>
            <person name="Sanka R."/>
            <person name="Torralba M."/>
            <person name="Gillis M."/>
            <person name="Haft D.H."/>
            <person name="Methe B."/>
            <person name="Sutton G."/>
            <person name="Nelson K.E."/>
        </authorList>
    </citation>
    <scope>NUCLEOTIDE SEQUENCE [LARGE SCALE GENOMIC DNA]</scope>
    <source>
        <strain evidence="3 4">DNF00666</strain>
    </source>
</reference>
<accession>A0A096D0W0</accession>
<evidence type="ECO:0000313" key="4">
    <source>
        <dbReference type="Proteomes" id="UP000029578"/>
    </source>
</evidence>
<dbReference type="EMBL" id="JRNS01000229">
    <property type="protein sequence ID" value="KGF51159.1"/>
    <property type="molecule type" value="Genomic_DNA"/>
</dbReference>
<name>A0A096D0W0_9BACT</name>
<comment type="caution">
    <text evidence="3">The sequence shown here is derived from an EMBL/GenBank/DDBJ whole genome shotgun (WGS) entry which is preliminary data.</text>
</comment>
<feature type="compositionally biased region" description="Polar residues" evidence="1">
    <location>
        <begin position="95"/>
        <end position="109"/>
    </location>
</feature>
<organism evidence="3 4">
    <name type="scientific">Prevotella melaninogenica DNF00666</name>
    <dbReference type="NCBI Taxonomy" id="1401073"/>
    <lineage>
        <taxon>Bacteria</taxon>
        <taxon>Pseudomonadati</taxon>
        <taxon>Bacteroidota</taxon>
        <taxon>Bacteroidia</taxon>
        <taxon>Bacteroidales</taxon>
        <taxon>Prevotellaceae</taxon>
        <taxon>Prevotella</taxon>
    </lineage>
</organism>
<dbReference type="AlphaFoldDB" id="A0A096D0W0"/>
<feature type="compositionally biased region" description="Polar residues" evidence="1">
    <location>
        <begin position="119"/>
        <end position="128"/>
    </location>
</feature>
<sequence>MKYQITCDNCGTQFIVEAEEGQTIECTCPHCQGVMEVTLPLVSAGQQYEQPTGFTSQAQQVQGETHKKDSNAILWGVVIGLLLLAGGVGAYFTFGSSSPETPVTDSIPNDTIPYESPIQVEQTPSVDTVETAPAEPEQKEEEQVEEQPEESTDSVAVSGHDE</sequence>
<feature type="region of interest" description="Disordered" evidence="1">
    <location>
        <begin position="95"/>
        <end position="162"/>
    </location>
</feature>